<dbReference type="EMBL" id="RDSM01000004">
    <property type="protein sequence ID" value="RXH54403.1"/>
    <property type="molecule type" value="Genomic_DNA"/>
</dbReference>
<accession>A0A4Q0STR8</accession>
<dbReference type="Gene3D" id="2.120.10.30">
    <property type="entry name" value="TolB, C-terminal domain"/>
    <property type="match status" value="1"/>
</dbReference>
<reference evidence="3" key="2">
    <citation type="submission" date="2019-02" db="EMBL/GenBank/DDBJ databases">
        <title>Granulicella sibirica sp. nov., a psychrotolerant acidobacterium isolated from an organic soil layer in forested tundra, West Siberia.</title>
        <authorList>
            <person name="Oshkin I.Y."/>
            <person name="Kulichevskaya I.S."/>
            <person name="Rijpstra W.I.C."/>
            <person name="Sinninghe Damste J.S."/>
            <person name="Rakitin A.L."/>
            <person name="Ravin N.V."/>
            <person name="Dedysh S.N."/>
        </authorList>
    </citation>
    <scope>NUCLEOTIDE SEQUENCE [LARGE SCALE GENOMIC DNA]</scope>
    <source>
        <strain evidence="3">AF10</strain>
    </source>
</reference>
<reference evidence="2 3" key="1">
    <citation type="submission" date="2018-11" db="EMBL/GenBank/DDBJ databases">
        <authorList>
            <person name="Mardanov A.V."/>
            <person name="Ravin N.V."/>
            <person name="Dedysh S.N."/>
        </authorList>
    </citation>
    <scope>NUCLEOTIDE SEQUENCE [LARGE SCALE GENOMIC DNA]</scope>
    <source>
        <strain evidence="2 3">AF10</strain>
    </source>
</reference>
<dbReference type="SUPFAM" id="SSF82171">
    <property type="entry name" value="DPP6 N-terminal domain-like"/>
    <property type="match status" value="1"/>
</dbReference>
<dbReference type="RefSeq" id="WP_241655093.1">
    <property type="nucleotide sequence ID" value="NZ_RDSM01000004.1"/>
</dbReference>
<sequence length="179" mass="19151">MRVRAGWLAGVVGLLMLGGVGGAQKRPMTFDDLMAMKRVGDPQVSASGKWVMFSVVDVSLAANTKTNRLWVVPVTGGAERDLGLPAGASNGRFSPNGRWVSYTNDGQIWLSTWDEAAGKAATAKQLTSVSTEADGAVWSPDSKRLLFVSSVYPECSDKPTWTEEDGCNHAKDEDAAKSR</sequence>
<evidence type="ECO:0000313" key="3">
    <source>
        <dbReference type="Proteomes" id="UP000289437"/>
    </source>
</evidence>
<feature type="region of interest" description="Disordered" evidence="1">
    <location>
        <begin position="158"/>
        <end position="179"/>
    </location>
</feature>
<comment type="caution">
    <text evidence="2">The sequence shown here is derived from an EMBL/GenBank/DDBJ whole genome shotgun (WGS) entry which is preliminary data.</text>
</comment>
<organism evidence="2 3">
    <name type="scientific">Granulicella sibirica</name>
    <dbReference type="NCBI Taxonomy" id="2479048"/>
    <lineage>
        <taxon>Bacteria</taxon>
        <taxon>Pseudomonadati</taxon>
        <taxon>Acidobacteriota</taxon>
        <taxon>Terriglobia</taxon>
        <taxon>Terriglobales</taxon>
        <taxon>Acidobacteriaceae</taxon>
        <taxon>Granulicella</taxon>
    </lineage>
</organism>
<protein>
    <submittedName>
        <fullName evidence="2">Acylamino-acid-releasing enzyme</fullName>
    </submittedName>
</protein>
<dbReference type="InterPro" id="IPR011659">
    <property type="entry name" value="WD40"/>
</dbReference>
<name>A0A4Q0STR8_9BACT</name>
<keyword evidence="3" id="KW-1185">Reference proteome</keyword>
<dbReference type="Proteomes" id="UP000289437">
    <property type="component" value="Unassembled WGS sequence"/>
</dbReference>
<evidence type="ECO:0000313" key="2">
    <source>
        <dbReference type="EMBL" id="RXH54403.1"/>
    </source>
</evidence>
<proteinExistence type="predicted"/>
<gene>
    <name evidence="2" type="ORF">GRAN_4699</name>
</gene>
<dbReference type="Pfam" id="PF07676">
    <property type="entry name" value="PD40"/>
    <property type="match status" value="1"/>
</dbReference>
<dbReference type="InterPro" id="IPR011042">
    <property type="entry name" value="6-blade_b-propeller_TolB-like"/>
</dbReference>
<evidence type="ECO:0000256" key="1">
    <source>
        <dbReference type="SAM" id="MobiDB-lite"/>
    </source>
</evidence>
<dbReference type="AlphaFoldDB" id="A0A4Q0STR8"/>